<dbReference type="PANTHER" id="PTHR30461">
    <property type="entry name" value="DNA-INVERTASE FROM LAMBDOID PROPHAGE"/>
    <property type="match status" value="1"/>
</dbReference>
<comment type="caution">
    <text evidence="5">The sequence shown here is derived from an EMBL/GenBank/DDBJ whole genome shotgun (WGS) entry which is preliminary data.</text>
</comment>
<evidence type="ECO:0000259" key="4">
    <source>
        <dbReference type="Pfam" id="PF13408"/>
    </source>
</evidence>
<proteinExistence type="predicted"/>
<name>A0A2H0W8N8_9BACT</name>
<feature type="coiled-coil region" evidence="3">
    <location>
        <begin position="78"/>
        <end position="156"/>
    </location>
</feature>
<feature type="domain" description="Recombinase zinc beta ribbon" evidence="4">
    <location>
        <begin position="17"/>
        <end position="61"/>
    </location>
</feature>
<keyword evidence="3" id="KW-0175">Coiled coil</keyword>
<gene>
    <name evidence="5" type="ORF">COT75_03665</name>
</gene>
<sequence length="158" mass="18520">MSNRGKKKRKRKHEFAFSGLMKCGNCNCLITAERQKGHHYYRCTKKKQPCNEKYLREEALVEQMKGIIQKVSLPDDWAKNMLDEIDKEKEQAREETRVFVQNLQTQKTEIEAKAENLLDLFIGGKGIEPEEYQAKKSKLLNEKQDILGKIRDFEQKGN</sequence>
<evidence type="ECO:0000256" key="1">
    <source>
        <dbReference type="ARBA" id="ARBA00023125"/>
    </source>
</evidence>
<organism evidence="5 6">
    <name type="scientific">Candidatus Beckwithbacteria bacterium CG10_big_fil_rev_8_21_14_0_10_34_10</name>
    <dbReference type="NCBI Taxonomy" id="1974495"/>
    <lineage>
        <taxon>Bacteria</taxon>
        <taxon>Candidatus Beckwithiibacteriota</taxon>
    </lineage>
</organism>
<reference evidence="6" key="1">
    <citation type="submission" date="2017-09" db="EMBL/GenBank/DDBJ databases">
        <title>Depth-based differentiation of microbial function through sediment-hosted aquifers and enrichment of novel symbionts in the deep terrestrial subsurface.</title>
        <authorList>
            <person name="Probst A.J."/>
            <person name="Ladd B."/>
            <person name="Jarett J.K."/>
            <person name="Geller-Mcgrath D.E."/>
            <person name="Sieber C.M.K."/>
            <person name="Emerson J.B."/>
            <person name="Anantharaman K."/>
            <person name="Thomas B.C."/>
            <person name="Malmstrom R."/>
            <person name="Stieglmeier M."/>
            <person name="Klingl A."/>
            <person name="Woyke T."/>
            <person name="Ryan C.M."/>
            <person name="Banfield J.F."/>
        </authorList>
    </citation>
    <scope>NUCLEOTIDE SEQUENCE [LARGE SCALE GENOMIC DNA]</scope>
</reference>
<feature type="non-terminal residue" evidence="5">
    <location>
        <position position="158"/>
    </location>
</feature>
<evidence type="ECO:0000313" key="5">
    <source>
        <dbReference type="EMBL" id="PIS09034.1"/>
    </source>
</evidence>
<dbReference type="InterPro" id="IPR025827">
    <property type="entry name" value="Zn_ribbon_recom_dom"/>
</dbReference>
<dbReference type="PANTHER" id="PTHR30461:SF2">
    <property type="entry name" value="SERINE RECOMBINASE PINE-RELATED"/>
    <property type="match status" value="1"/>
</dbReference>
<dbReference type="GO" id="GO:0000150">
    <property type="term" value="F:DNA strand exchange activity"/>
    <property type="evidence" value="ECO:0007669"/>
    <property type="project" value="TreeGrafter"/>
</dbReference>
<dbReference type="Proteomes" id="UP000230093">
    <property type="component" value="Unassembled WGS sequence"/>
</dbReference>
<evidence type="ECO:0000256" key="3">
    <source>
        <dbReference type="SAM" id="Coils"/>
    </source>
</evidence>
<accession>A0A2H0W8N8</accession>
<evidence type="ECO:0000256" key="2">
    <source>
        <dbReference type="ARBA" id="ARBA00023172"/>
    </source>
</evidence>
<dbReference type="EMBL" id="PEZT01000022">
    <property type="protein sequence ID" value="PIS09034.1"/>
    <property type="molecule type" value="Genomic_DNA"/>
</dbReference>
<dbReference type="GO" id="GO:0003677">
    <property type="term" value="F:DNA binding"/>
    <property type="evidence" value="ECO:0007669"/>
    <property type="project" value="UniProtKB-KW"/>
</dbReference>
<keyword evidence="2" id="KW-0233">DNA recombination</keyword>
<keyword evidence="1" id="KW-0238">DNA-binding</keyword>
<dbReference type="InterPro" id="IPR050639">
    <property type="entry name" value="SSR_resolvase"/>
</dbReference>
<protein>
    <recommendedName>
        <fullName evidence="4">Recombinase zinc beta ribbon domain-containing protein</fullName>
    </recommendedName>
</protein>
<dbReference type="Pfam" id="PF13408">
    <property type="entry name" value="Zn_ribbon_recom"/>
    <property type="match status" value="1"/>
</dbReference>
<evidence type="ECO:0000313" key="6">
    <source>
        <dbReference type="Proteomes" id="UP000230093"/>
    </source>
</evidence>
<dbReference type="AlphaFoldDB" id="A0A2H0W8N8"/>